<evidence type="ECO:0000256" key="5">
    <source>
        <dbReference type="ARBA" id="ARBA00022989"/>
    </source>
</evidence>
<feature type="transmembrane region" description="Helical" evidence="7">
    <location>
        <begin position="221"/>
        <end position="243"/>
    </location>
</feature>
<feature type="compositionally biased region" description="Low complexity" evidence="8">
    <location>
        <begin position="18"/>
        <end position="28"/>
    </location>
</feature>
<keyword evidence="4 7" id="KW-0812">Transmembrane</keyword>
<dbReference type="Pfam" id="PF00528">
    <property type="entry name" value="BPD_transp_1"/>
    <property type="match status" value="1"/>
</dbReference>
<evidence type="ECO:0000256" key="7">
    <source>
        <dbReference type="RuleBase" id="RU363032"/>
    </source>
</evidence>
<keyword evidence="3" id="KW-1003">Cell membrane</keyword>
<dbReference type="EMBL" id="JBFAKC010000004">
    <property type="protein sequence ID" value="MEV0707877.1"/>
    <property type="molecule type" value="Genomic_DNA"/>
</dbReference>
<dbReference type="CDD" id="cd06261">
    <property type="entry name" value="TM_PBP2"/>
    <property type="match status" value="1"/>
</dbReference>
<protein>
    <submittedName>
        <fullName evidence="10">ABC transporter permease</fullName>
    </submittedName>
</protein>
<dbReference type="PROSITE" id="PS50928">
    <property type="entry name" value="ABC_TM1"/>
    <property type="match status" value="1"/>
</dbReference>
<dbReference type="InterPro" id="IPR035906">
    <property type="entry name" value="MetI-like_sf"/>
</dbReference>
<accession>A0ABV3FR39</accession>
<organism evidence="10 11">
    <name type="scientific">Nocardia aurea</name>
    <dbReference type="NCBI Taxonomy" id="2144174"/>
    <lineage>
        <taxon>Bacteria</taxon>
        <taxon>Bacillati</taxon>
        <taxon>Actinomycetota</taxon>
        <taxon>Actinomycetes</taxon>
        <taxon>Mycobacteriales</taxon>
        <taxon>Nocardiaceae</taxon>
        <taxon>Nocardia</taxon>
    </lineage>
</organism>
<dbReference type="PANTHER" id="PTHR43386">
    <property type="entry name" value="OLIGOPEPTIDE TRANSPORT SYSTEM PERMEASE PROTEIN APPC"/>
    <property type="match status" value="1"/>
</dbReference>
<dbReference type="InterPro" id="IPR050366">
    <property type="entry name" value="BP-dependent_transpt_permease"/>
</dbReference>
<evidence type="ECO:0000256" key="6">
    <source>
        <dbReference type="ARBA" id="ARBA00023136"/>
    </source>
</evidence>
<sequence>MSAPTLEEHDAGSVADDPGAATARPGRGTAIRSRLTPTAVVAGVVIALILLAAVAPGLLSTHDPYREHLNEVLLEPSGTYWLGTDYLGRDIYSRVVHGTGMSVVSALLAVVIGLLVGSGVGLVAGHYSGTPLEGFLMRLVDALIAIPSLLLSMAIVVALGFSTINAAIAVGVSSVAVFARLMRSEVLRIENLPYLEAAELVGARGRSLIVSHILPNAWASVLALSVLQFGAAIMSIASLAFLGYGDSPPSPEWGVQVAEGKNYVFSAPWMVAVPSVAVVVSVVAFNRLSAFIKELSTDE</sequence>
<feature type="transmembrane region" description="Helical" evidence="7">
    <location>
        <begin position="103"/>
        <end position="127"/>
    </location>
</feature>
<feature type="transmembrane region" description="Helical" evidence="7">
    <location>
        <begin position="263"/>
        <end position="285"/>
    </location>
</feature>
<feature type="compositionally biased region" description="Basic and acidic residues" evidence="8">
    <location>
        <begin position="1"/>
        <end position="11"/>
    </location>
</feature>
<comment type="similarity">
    <text evidence="7">Belongs to the binding-protein-dependent transport system permease family.</text>
</comment>
<keyword evidence="11" id="KW-1185">Reference proteome</keyword>
<keyword evidence="2 7" id="KW-0813">Transport</keyword>
<dbReference type="PANTHER" id="PTHR43386:SF25">
    <property type="entry name" value="PEPTIDE ABC TRANSPORTER PERMEASE PROTEIN"/>
    <property type="match status" value="1"/>
</dbReference>
<evidence type="ECO:0000256" key="2">
    <source>
        <dbReference type="ARBA" id="ARBA00022448"/>
    </source>
</evidence>
<dbReference type="SUPFAM" id="SSF161098">
    <property type="entry name" value="MetI-like"/>
    <property type="match status" value="1"/>
</dbReference>
<dbReference type="InterPro" id="IPR000515">
    <property type="entry name" value="MetI-like"/>
</dbReference>
<evidence type="ECO:0000256" key="4">
    <source>
        <dbReference type="ARBA" id="ARBA00022692"/>
    </source>
</evidence>
<gene>
    <name evidence="10" type="ORF">AB0I48_09960</name>
</gene>
<keyword evidence="5 7" id="KW-1133">Transmembrane helix</keyword>
<comment type="caution">
    <text evidence="10">The sequence shown here is derived from an EMBL/GenBank/DDBJ whole genome shotgun (WGS) entry which is preliminary data.</text>
</comment>
<name>A0ABV3FR39_9NOCA</name>
<feature type="transmembrane region" description="Helical" evidence="7">
    <location>
        <begin position="139"/>
        <end position="158"/>
    </location>
</feature>
<proteinExistence type="inferred from homology"/>
<comment type="subcellular location">
    <subcellularLocation>
        <location evidence="1 7">Cell membrane</location>
        <topology evidence="1 7">Multi-pass membrane protein</topology>
    </subcellularLocation>
</comment>
<feature type="region of interest" description="Disordered" evidence="8">
    <location>
        <begin position="1"/>
        <end position="28"/>
    </location>
</feature>
<feature type="transmembrane region" description="Helical" evidence="7">
    <location>
        <begin position="39"/>
        <end position="59"/>
    </location>
</feature>
<dbReference type="Proteomes" id="UP001551695">
    <property type="component" value="Unassembled WGS sequence"/>
</dbReference>
<keyword evidence="6 7" id="KW-0472">Membrane</keyword>
<dbReference type="RefSeq" id="WP_109525888.1">
    <property type="nucleotide sequence ID" value="NZ_JBEXKW010000015.1"/>
</dbReference>
<evidence type="ECO:0000313" key="10">
    <source>
        <dbReference type="EMBL" id="MEV0707877.1"/>
    </source>
</evidence>
<evidence type="ECO:0000256" key="8">
    <source>
        <dbReference type="SAM" id="MobiDB-lite"/>
    </source>
</evidence>
<evidence type="ECO:0000259" key="9">
    <source>
        <dbReference type="PROSITE" id="PS50928"/>
    </source>
</evidence>
<evidence type="ECO:0000256" key="3">
    <source>
        <dbReference type="ARBA" id="ARBA00022475"/>
    </source>
</evidence>
<evidence type="ECO:0000256" key="1">
    <source>
        <dbReference type="ARBA" id="ARBA00004651"/>
    </source>
</evidence>
<dbReference type="Gene3D" id="1.10.3720.10">
    <property type="entry name" value="MetI-like"/>
    <property type="match status" value="1"/>
</dbReference>
<evidence type="ECO:0000313" key="11">
    <source>
        <dbReference type="Proteomes" id="UP001551695"/>
    </source>
</evidence>
<feature type="domain" description="ABC transmembrane type-1" evidence="9">
    <location>
        <begin position="99"/>
        <end position="289"/>
    </location>
</feature>
<reference evidence="10 11" key="1">
    <citation type="submission" date="2024-06" db="EMBL/GenBank/DDBJ databases">
        <title>The Natural Products Discovery Center: Release of the First 8490 Sequenced Strains for Exploring Actinobacteria Biosynthetic Diversity.</title>
        <authorList>
            <person name="Kalkreuter E."/>
            <person name="Kautsar S.A."/>
            <person name="Yang D."/>
            <person name="Bader C.D."/>
            <person name="Teijaro C.N."/>
            <person name="Fluegel L."/>
            <person name="Davis C.M."/>
            <person name="Simpson J.R."/>
            <person name="Lauterbach L."/>
            <person name="Steele A.D."/>
            <person name="Gui C."/>
            <person name="Meng S."/>
            <person name="Li G."/>
            <person name="Viehrig K."/>
            <person name="Ye F."/>
            <person name="Su P."/>
            <person name="Kiefer A.F."/>
            <person name="Nichols A."/>
            <person name="Cepeda A.J."/>
            <person name="Yan W."/>
            <person name="Fan B."/>
            <person name="Jiang Y."/>
            <person name="Adhikari A."/>
            <person name="Zheng C.-J."/>
            <person name="Schuster L."/>
            <person name="Cowan T.M."/>
            <person name="Smanski M.J."/>
            <person name="Chevrette M.G."/>
            <person name="De Carvalho L.P.S."/>
            <person name="Shen B."/>
        </authorList>
    </citation>
    <scope>NUCLEOTIDE SEQUENCE [LARGE SCALE GENOMIC DNA]</scope>
    <source>
        <strain evidence="10 11">NPDC050403</strain>
    </source>
</reference>